<evidence type="ECO:0000313" key="1">
    <source>
        <dbReference type="EMBL" id="QHT09434.1"/>
    </source>
</evidence>
<dbReference type="AlphaFoldDB" id="A0A6C0D024"/>
<name>A0A6C0D024_9ZZZZ</name>
<accession>A0A6C0D024</accession>
<sequence length="211" mass="24882">MESVNNYTTSIIKLIEYYIKDDQSNNVLLDPFSCILKLGILFYKPLGTKLSITKNSIQYNVPSLYQGALRTYTGDSRDDLHNICYPIMMALNWYSKEDERFKFFFEQCVLGLTYLKNNYDRNSLINHTISHYIDLINNNSNDIKSISGSPIINSLEDFWKNEEIDIIYSLFKYALKNDDNDKLFYISMIEKIIYNKEQKLNLYVNQVITQF</sequence>
<protein>
    <submittedName>
        <fullName evidence="1">Uncharacterized protein</fullName>
    </submittedName>
</protein>
<proteinExistence type="predicted"/>
<dbReference type="EMBL" id="MN739511">
    <property type="protein sequence ID" value="QHT09434.1"/>
    <property type="molecule type" value="Genomic_DNA"/>
</dbReference>
<reference evidence="1" key="1">
    <citation type="journal article" date="2020" name="Nature">
        <title>Giant virus diversity and host interactions through global metagenomics.</title>
        <authorList>
            <person name="Schulz F."/>
            <person name="Roux S."/>
            <person name="Paez-Espino D."/>
            <person name="Jungbluth S."/>
            <person name="Walsh D.A."/>
            <person name="Denef V.J."/>
            <person name="McMahon K.D."/>
            <person name="Konstantinidis K.T."/>
            <person name="Eloe-Fadrosh E.A."/>
            <person name="Kyrpides N.C."/>
            <person name="Woyke T."/>
        </authorList>
    </citation>
    <scope>NUCLEOTIDE SEQUENCE</scope>
    <source>
        <strain evidence="1">GVMAG-M-3300023110-24</strain>
    </source>
</reference>
<organism evidence="1">
    <name type="scientific">viral metagenome</name>
    <dbReference type="NCBI Taxonomy" id="1070528"/>
    <lineage>
        <taxon>unclassified sequences</taxon>
        <taxon>metagenomes</taxon>
        <taxon>organismal metagenomes</taxon>
    </lineage>
</organism>